<dbReference type="AlphaFoldDB" id="W1P0S2"/>
<dbReference type="SUPFAM" id="SSF53756">
    <property type="entry name" value="UDP-Glycosyltransferase/glycogen phosphorylase"/>
    <property type="match status" value="1"/>
</dbReference>
<organism evidence="1 2">
    <name type="scientific">Amborella trichopoda</name>
    <dbReference type="NCBI Taxonomy" id="13333"/>
    <lineage>
        <taxon>Eukaryota</taxon>
        <taxon>Viridiplantae</taxon>
        <taxon>Streptophyta</taxon>
        <taxon>Embryophyta</taxon>
        <taxon>Tracheophyta</taxon>
        <taxon>Spermatophyta</taxon>
        <taxon>Magnoliopsida</taxon>
        <taxon>Amborellales</taxon>
        <taxon>Amborellaceae</taxon>
        <taxon>Amborella</taxon>
    </lineage>
</organism>
<evidence type="ECO:0000313" key="1">
    <source>
        <dbReference type="EMBL" id="ERN00550.1"/>
    </source>
</evidence>
<dbReference type="Gramene" id="ERN00550">
    <property type="protein sequence ID" value="ERN00550"/>
    <property type="gene ID" value="AMTR_s00102p00100280"/>
</dbReference>
<dbReference type="HOGENOM" id="CLU_2006997_0_0_1"/>
<evidence type="ECO:0000313" key="2">
    <source>
        <dbReference type="Proteomes" id="UP000017836"/>
    </source>
</evidence>
<gene>
    <name evidence="1" type="ORF">AMTR_s00102p00100280</name>
</gene>
<dbReference type="Proteomes" id="UP000017836">
    <property type="component" value="Unassembled WGS sequence"/>
</dbReference>
<sequence>MLAHRTSYAIILVGNPRNSQKMGSMLSTTTITVAELPFSSTDHGLPASAESTDVMPSDLLLPSCKAVEAPQPALKRLLSESPRSLCLIVDAVCGWTVSVAEELDIFHASFSTCRAFGTSLWEFE</sequence>
<dbReference type="Gene3D" id="3.40.50.2000">
    <property type="entry name" value="Glycogen Phosphorylase B"/>
    <property type="match status" value="1"/>
</dbReference>
<accession>W1P0S2</accession>
<dbReference type="OMA" id="KCLICHI"/>
<keyword evidence="2" id="KW-1185">Reference proteome</keyword>
<reference evidence="2" key="1">
    <citation type="journal article" date="2013" name="Science">
        <title>The Amborella genome and the evolution of flowering plants.</title>
        <authorList>
            <consortium name="Amborella Genome Project"/>
        </authorList>
    </citation>
    <scope>NUCLEOTIDE SEQUENCE [LARGE SCALE GENOMIC DNA]</scope>
</reference>
<protein>
    <submittedName>
        <fullName evidence="1">Uncharacterized protein</fullName>
    </submittedName>
</protein>
<dbReference type="eggNOG" id="KOG1192">
    <property type="taxonomic scope" value="Eukaryota"/>
</dbReference>
<name>W1P0S2_AMBTC</name>
<dbReference type="EMBL" id="KI394858">
    <property type="protein sequence ID" value="ERN00550.1"/>
    <property type="molecule type" value="Genomic_DNA"/>
</dbReference>
<proteinExistence type="predicted"/>